<dbReference type="SMART" id="SM00055">
    <property type="entry name" value="FCH"/>
    <property type="match status" value="1"/>
</dbReference>
<evidence type="ECO:0000313" key="12">
    <source>
        <dbReference type="EMBL" id="KRZ53573.1"/>
    </source>
</evidence>
<sequence length="1239" mass="139903">LLTCRFLMRDALTLRTVTPYRRILVDLCGSTVAPESCPGHACISSAVCAFCLIFSVYRHSSNTLKNDIAAPNHQCRIKIPPYLLHSLTHICTPELTAMSTERELASSLPISSEALGSDPASEYSAISSSMDTSAGDMDSELMDSLVRDVRRLSETLTELGIALEQPTGLCAEDSATDADNNSKEDLNTNWSVNVHQRLCDVLQLIKEAIIRYRFLQSNDIFEYLGSLVDVIKGLNFYEESPKNSEALKNARATLESLQIAVAECVGEYLTWEMTQYESSLNKMSWSAEDVSSLMMQNGDPPVAKRRQKKELRKQLSVGSEVSTKALSLPEKHVESEDEILDGLDDGVEIALSRARAWSNYCKELLAFIQRRINLDSEHARAVQKLNANARFAITVEHFLPLKEVYLNNFKIENDFFENCLDTMKRLYEYKFIKPLEARKVEIDCKRKDLKHTWEKIVKEVETVTIELKKARHNVVIRESNYKKAKESTAKSEKMKVDSQKLERRRKLQEDALLRREQASHDYWSLEQRLEEKYQEMAKTKTTVLREVRELIYQCDQTTKACTVAYFQACSGLWALLPMQYQSLADTSRQYIPGTLYKQFVHNLNTFASEENINGSGEKSKVVSEGDLPVIQVNGDPITSASSSQRSSMPPSSSPSATTSVSTCCYSSDDVSSSHRIAALKPLRNKAKIFNRPSLLSDAALSHRLQRTRAPTKCCHCDAYTFFQTVQCTECGLTWHKTCLGNLDVHCQLAKQLNINRRRMRIFGVPLQKHLEDNQISVPFVLKTCIEELETRGLDAKGLYRVCGVKSNIEQICEKFERQKVELSTVLPTNIASIIKLYLRQLPEPLLTHELYHNFVELANKYPEMKSTEQLSISLNIITDLKRICNMLPSANYRTLKLLCLHLNRVSWFEMENQMSPTNLGIVFGPSLLWIDEGLSGTSLKSLLDAPLQTRVAELLIKYAYEIFDEDATEDMKRLCVKRRCKELAECDEADRRQVKSMVPSTSKTAEIDPALVEKGRHSTTPDLLRETKLVSRAKSLQSSLGIITSVDFTDASKADSVQNCLSSLSKTDFNDTVQRRQFRFKVIWGFWKIFQVDKIYGQCRKNDNANVTQMMYKKITTLKKPEVVFLARPTGPGAANQCASRAEKDRLHSSSDHFAIPSCTVVMANPKVCLLFALVCCALGMARGEREPNCDHAPDICTREYSPLCGTDGKTYSNQCMLCAVKADSKPDLRIASDGPCPK</sequence>
<dbReference type="InterPro" id="IPR046349">
    <property type="entry name" value="C1-like_sf"/>
</dbReference>
<evidence type="ECO:0000313" key="13">
    <source>
        <dbReference type="Proteomes" id="UP000054721"/>
    </source>
</evidence>
<dbReference type="InterPro" id="IPR036058">
    <property type="entry name" value="Kazal_dom_sf"/>
</dbReference>
<dbReference type="CDD" id="cd20816">
    <property type="entry name" value="C1_GMIP-like"/>
    <property type="match status" value="1"/>
</dbReference>
<dbReference type="Gene3D" id="1.20.1270.60">
    <property type="entry name" value="Arfaptin homology (AH) domain/BAR domain"/>
    <property type="match status" value="1"/>
</dbReference>
<evidence type="ECO:0000256" key="1">
    <source>
        <dbReference type="ARBA" id="ARBA00022468"/>
    </source>
</evidence>
<evidence type="ECO:0000259" key="11">
    <source>
        <dbReference type="PROSITE" id="PS51741"/>
    </source>
</evidence>
<evidence type="ECO:0000259" key="10">
    <source>
        <dbReference type="PROSITE" id="PS51465"/>
    </source>
</evidence>
<feature type="non-terminal residue" evidence="12">
    <location>
        <position position="1239"/>
    </location>
</feature>
<dbReference type="Pfam" id="PF00050">
    <property type="entry name" value="Kazal_1"/>
    <property type="match status" value="1"/>
</dbReference>
<dbReference type="InterPro" id="IPR002350">
    <property type="entry name" value="Kazal_dom"/>
</dbReference>
<feature type="domain" description="Rho-GAP" evidence="9">
    <location>
        <begin position="764"/>
        <end position="963"/>
    </location>
</feature>
<dbReference type="PROSITE" id="PS00282">
    <property type="entry name" value="KAZAL_1"/>
    <property type="match status" value="1"/>
</dbReference>
<dbReference type="InterPro" id="IPR027267">
    <property type="entry name" value="AH/BAR_dom_sf"/>
</dbReference>
<dbReference type="InterPro" id="IPR001060">
    <property type="entry name" value="FCH_dom"/>
</dbReference>
<feature type="domain" description="Kazal-like" evidence="10">
    <location>
        <begin position="1184"/>
        <end position="1239"/>
    </location>
</feature>
<keyword evidence="3" id="KW-0863">Zinc-finger</keyword>
<dbReference type="GO" id="GO:0007165">
    <property type="term" value="P:signal transduction"/>
    <property type="evidence" value="ECO:0007669"/>
    <property type="project" value="InterPro"/>
</dbReference>
<organism evidence="12 13">
    <name type="scientific">Trichinella nativa</name>
    <dbReference type="NCBI Taxonomy" id="6335"/>
    <lineage>
        <taxon>Eukaryota</taxon>
        <taxon>Metazoa</taxon>
        <taxon>Ecdysozoa</taxon>
        <taxon>Nematoda</taxon>
        <taxon>Enoplea</taxon>
        <taxon>Dorylaimia</taxon>
        <taxon>Trichinellida</taxon>
        <taxon>Trichinellidae</taxon>
        <taxon>Trichinella</taxon>
    </lineage>
</organism>
<dbReference type="Pfam" id="PF24235">
    <property type="entry name" value="RHG29_45_N"/>
    <property type="match status" value="1"/>
</dbReference>
<dbReference type="InterPro" id="IPR054713">
    <property type="entry name" value="GMIP/FCHO2-like_FCH"/>
</dbReference>
<dbReference type="PANTHER" id="PTHR15228:SF25">
    <property type="entry name" value="F-BAR DOMAIN-CONTAINING PROTEIN"/>
    <property type="match status" value="1"/>
</dbReference>
<evidence type="ECO:0000259" key="8">
    <source>
        <dbReference type="PROSITE" id="PS50081"/>
    </source>
</evidence>
<dbReference type="PROSITE" id="PS51465">
    <property type="entry name" value="KAZAL_2"/>
    <property type="match status" value="1"/>
</dbReference>
<comment type="caution">
    <text evidence="12">The sequence shown here is derived from an EMBL/GenBank/DDBJ whole genome shotgun (WGS) entry which is preliminary data.</text>
</comment>
<dbReference type="PANTHER" id="PTHR15228">
    <property type="entry name" value="SPERMATHECAL PHYSIOLOGY VARIANT"/>
    <property type="match status" value="1"/>
</dbReference>
<keyword evidence="5 6" id="KW-0175">Coiled coil</keyword>
<dbReference type="EMBL" id="JYDW01000161">
    <property type="protein sequence ID" value="KRZ53573.1"/>
    <property type="molecule type" value="Genomic_DNA"/>
</dbReference>
<keyword evidence="13" id="KW-1185">Reference proteome</keyword>
<dbReference type="STRING" id="6335.A0A0V1L2Q6"/>
<reference evidence="12 13" key="1">
    <citation type="submission" date="2015-05" db="EMBL/GenBank/DDBJ databases">
        <title>Evolution of Trichinella species and genotypes.</title>
        <authorList>
            <person name="Korhonen P.K."/>
            <person name="Edoardo P."/>
            <person name="Giuseppe L.R."/>
            <person name="Gasser R.B."/>
        </authorList>
    </citation>
    <scope>NUCLEOTIDE SEQUENCE [LARGE SCALE GENOMIC DNA]</scope>
    <source>
        <strain evidence="12">ISS10</strain>
    </source>
</reference>
<dbReference type="InterPro" id="IPR031160">
    <property type="entry name" value="F_BAR_dom"/>
</dbReference>
<proteinExistence type="predicted"/>
<dbReference type="SUPFAM" id="SSF48350">
    <property type="entry name" value="GTPase activation domain, GAP"/>
    <property type="match status" value="1"/>
</dbReference>
<dbReference type="SMART" id="SM00324">
    <property type="entry name" value="RhoGAP"/>
    <property type="match status" value="1"/>
</dbReference>
<dbReference type="AlphaFoldDB" id="A0A0V1L2Q6"/>
<dbReference type="CDD" id="cd01327">
    <property type="entry name" value="KAZAL_PSTI"/>
    <property type="match status" value="1"/>
</dbReference>
<evidence type="ECO:0000259" key="9">
    <source>
        <dbReference type="PROSITE" id="PS50238"/>
    </source>
</evidence>
<dbReference type="PROSITE" id="PS50238">
    <property type="entry name" value="RHOGAP"/>
    <property type="match status" value="1"/>
</dbReference>
<dbReference type="PROSITE" id="PS50081">
    <property type="entry name" value="ZF_DAG_PE_2"/>
    <property type="match status" value="1"/>
</dbReference>
<evidence type="ECO:0000256" key="5">
    <source>
        <dbReference type="ARBA" id="ARBA00023054"/>
    </source>
</evidence>
<feature type="domain" description="F-BAR" evidence="11">
    <location>
        <begin position="333"/>
        <end position="595"/>
    </location>
</feature>
<dbReference type="Gene3D" id="1.10.555.10">
    <property type="entry name" value="Rho GTPase activation protein"/>
    <property type="match status" value="1"/>
</dbReference>
<dbReference type="InterPro" id="IPR051025">
    <property type="entry name" value="RhoGAP"/>
</dbReference>
<evidence type="ECO:0000256" key="3">
    <source>
        <dbReference type="ARBA" id="ARBA00022771"/>
    </source>
</evidence>
<accession>A0A0V1L2Q6</accession>
<dbReference type="Proteomes" id="UP000054721">
    <property type="component" value="Unassembled WGS sequence"/>
</dbReference>
<dbReference type="InterPro" id="IPR000198">
    <property type="entry name" value="RhoGAP_dom"/>
</dbReference>
<dbReference type="GO" id="GO:0008270">
    <property type="term" value="F:zinc ion binding"/>
    <property type="evidence" value="ECO:0007669"/>
    <property type="project" value="UniProtKB-KW"/>
</dbReference>
<dbReference type="GO" id="GO:0051056">
    <property type="term" value="P:regulation of small GTPase mediated signal transduction"/>
    <property type="evidence" value="ECO:0007669"/>
    <property type="project" value="UniProtKB-ARBA"/>
</dbReference>
<dbReference type="InterPro" id="IPR002219">
    <property type="entry name" value="PKC_DAG/PE"/>
</dbReference>
<keyword evidence="4" id="KW-0862">Zinc</keyword>
<dbReference type="InterPro" id="IPR008936">
    <property type="entry name" value="Rho_GTPase_activation_prot"/>
</dbReference>
<dbReference type="Gene3D" id="3.30.60.30">
    <property type="match status" value="1"/>
</dbReference>
<dbReference type="SMART" id="SM00109">
    <property type="entry name" value="C1"/>
    <property type="match status" value="1"/>
</dbReference>
<dbReference type="Pfam" id="PF00620">
    <property type="entry name" value="RhoGAP"/>
    <property type="match status" value="1"/>
</dbReference>
<dbReference type="SUPFAM" id="SSF103657">
    <property type="entry name" value="BAR/IMD domain-like"/>
    <property type="match status" value="1"/>
</dbReference>
<dbReference type="SUPFAM" id="SSF100895">
    <property type="entry name" value="Kazal-type serine protease inhibitors"/>
    <property type="match status" value="1"/>
</dbReference>
<dbReference type="Pfam" id="PF22699">
    <property type="entry name" value="GMIP-like_FCH"/>
    <property type="match status" value="1"/>
</dbReference>
<keyword evidence="1" id="KW-0343">GTPase activation</keyword>
<keyword evidence="2" id="KW-0479">Metal-binding</keyword>
<evidence type="ECO:0000256" key="6">
    <source>
        <dbReference type="PROSITE-ProRule" id="PRU01077"/>
    </source>
</evidence>
<feature type="compositionally biased region" description="Low complexity" evidence="7">
    <location>
        <begin position="636"/>
        <end position="659"/>
    </location>
</feature>
<evidence type="ECO:0000256" key="2">
    <source>
        <dbReference type="ARBA" id="ARBA00022723"/>
    </source>
</evidence>
<dbReference type="SMART" id="SM00280">
    <property type="entry name" value="KAZAL"/>
    <property type="match status" value="1"/>
</dbReference>
<dbReference type="SUPFAM" id="SSF57889">
    <property type="entry name" value="Cysteine-rich domain"/>
    <property type="match status" value="1"/>
</dbReference>
<protein>
    <submittedName>
        <fullName evidence="12">Minor histocompatibility protein HA-1</fullName>
    </submittedName>
</protein>
<gene>
    <name evidence="12" type="primary">hmha1</name>
    <name evidence="12" type="ORF">T02_12478</name>
</gene>
<dbReference type="OrthoDB" id="79452at2759"/>
<dbReference type="InterPro" id="IPR057028">
    <property type="entry name" value="RHG29_45_N"/>
</dbReference>
<name>A0A0V1L2Q6_9BILA</name>
<feature type="region of interest" description="Disordered" evidence="7">
    <location>
        <begin position="633"/>
        <end position="659"/>
    </location>
</feature>
<dbReference type="GO" id="GO:0005096">
    <property type="term" value="F:GTPase activator activity"/>
    <property type="evidence" value="ECO:0007669"/>
    <property type="project" value="UniProtKB-KW"/>
</dbReference>
<dbReference type="PROSITE" id="PS51741">
    <property type="entry name" value="F_BAR"/>
    <property type="match status" value="1"/>
</dbReference>
<evidence type="ECO:0000256" key="7">
    <source>
        <dbReference type="SAM" id="MobiDB-lite"/>
    </source>
</evidence>
<feature type="domain" description="Phorbol-ester/DAG-type" evidence="8">
    <location>
        <begin position="701"/>
        <end position="746"/>
    </location>
</feature>
<evidence type="ECO:0000256" key="4">
    <source>
        <dbReference type="ARBA" id="ARBA00022833"/>
    </source>
</evidence>